<name>A0A9Q0I3Y5_9TELE</name>
<dbReference type="EMBL" id="JANIIK010000789">
    <property type="protein sequence ID" value="KAJ3582716.1"/>
    <property type="molecule type" value="Genomic_DNA"/>
</dbReference>
<dbReference type="OrthoDB" id="416119at2759"/>
<accession>A0A9Q0I3Y5</accession>
<reference evidence="1" key="1">
    <citation type="submission" date="2022-07" db="EMBL/GenBank/DDBJ databases">
        <title>Chromosome-level genome of Muraenolepis orangiensis.</title>
        <authorList>
            <person name="Kim J."/>
        </authorList>
    </citation>
    <scope>NUCLEOTIDE SEQUENCE</scope>
    <source>
        <strain evidence="1">KU_S4_2022</strain>
        <tissue evidence="1">Muscle</tissue>
    </source>
</reference>
<evidence type="ECO:0000313" key="1">
    <source>
        <dbReference type="EMBL" id="KAJ3582716.1"/>
    </source>
</evidence>
<organism evidence="1 2">
    <name type="scientific">Muraenolepis orangiensis</name>
    <name type="common">Patagonian moray cod</name>
    <dbReference type="NCBI Taxonomy" id="630683"/>
    <lineage>
        <taxon>Eukaryota</taxon>
        <taxon>Metazoa</taxon>
        <taxon>Chordata</taxon>
        <taxon>Craniata</taxon>
        <taxon>Vertebrata</taxon>
        <taxon>Euteleostomi</taxon>
        <taxon>Actinopterygii</taxon>
        <taxon>Neopterygii</taxon>
        <taxon>Teleostei</taxon>
        <taxon>Neoteleostei</taxon>
        <taxon>Acanthomorphata</taxon>
        <taxon>Zeiogadaria</taxon>
        <taxon>Gadariae</taxon>
        <taxon>Gadiformes</taxon>
        <taxon>Muraenolepidoidei</taxon>
        <taxon>Muraenolepididae</taxon>
        <taxon>Muraenolepis</taxon>
    </lineage>
</organism>
<gene>
    <name evidence="1" type="ORF">NHX12_000317</name>
</gene>
<dbReference type="Proteomes" id="UP001148018">
    <property type="component" value="Unassembled WGS sequence"/>
</dbReference>
<comment type="caution">
    <text evidence="1">The sequence shown here is derived from an EMBL/GenBank/DDBJ whole genome shotgun (WGS) entry which is preliminary data.</text>
</comment>
<protein>
    <submittedName>
        <fullName evidence="1">Uncharacterized protein</fullName>
    </submittedName>
</protein>
<evidence type="ECO:0000313" key="2">
    <source>
        <dbReference type="Proteomes" id="UP001148018"/>
    </source>
</evidence>
<proteinExistence type="predicted"/>
<sequence>MKALEIDVEELQELAESIGDRGHIGALKAKKSALADLLGISAQGALVRSRFRNISEMDASSRFFFGLECKNGQKRLIHSMCSDTGQILSESTDIRRHAVGFYSSLFQSELGEEQEVSHGFYESLPKVEQESSAELEAVSSILPCRAWKMGKLQRQSYWRTAAAELQEGSTHAVAKEGRLNGDQELEACLTFVYRVQAPLEGVSYLPG</sequence>
<keyword evidence="2" id="KW-1185">Reference proteome</keyword>
<dbReference type="AlphaFoldDB" id="A0A9Q0I3Y5"/>